<evidence type="ECO:0000259" key="1">
    <source>
        <dbReference type="Pfam" id="PF07728"/>
    </source>
</evidence>
<reference evidence="2 3" key="1">
    <citation type="submission" date="2024-04" db="EMBL/GenBank/DDBJ databases">
        <title>Human intestinal bacterial collection.</title>
        <authorList>
            <person name="Pauvert C."/>
            <person name="Hitch T.C.A."/>
            <person name="Clavel T."/>
        </authorList>
    </citation>
    <scope>NUCLEOTIDE SEQUENCE [LARGE SCALE GENOMIC DNA]</scope>
    <source>
        <strain evidence="2 3">CLA-AA-H141</strain>
    </source>
</reference>
<evidence type="ECO:0000313" key="3">
    <source>
        <dbReference type="Proteomes" id="UP001482186"/>
    </source>
</evidence>
<dbReference type="Gene3D" id="3.40.50.300">
    <property type="entry name" value="P-loop containing nucleotide triphosphate hydrolases"/>
    <property type="match status" value="1"/>
</dbReference>
<dbReference type="SUPFAM" id="SSF52540">
    <property type="entry name" value="P-loop containing nucleoside triphosphate hydrolases"/>
    <property type="match status" value="1"/>
</dbReference>
<accession>A0ABV1EFP9</accession>
<dbReference type="Proteomes" id="UP001482186">
    <property type="component" value="Unassembled WGS sequence"/>
</dbReference>
<evidence type="ECO:0000313" key="2">
    <source>
        <dbReference type="EMBL" id="MEQ2452787.1"/>
    </source>
</evidence>
<comment type="caution">
    <text evidence="2">The sequence shown here is derived from an EMBL/GenBank/DDBJ whole genome shotgun (WGS) entry which is preliminary data.</text>
</comment>
<dbReference type="InterPro" id="IPR027417">
    <property type="entry name" value="P-loop_NTPase"/>
</dbReference>
<dbReference type="PANTHER" id="PTHR37291">
    <property type="entry name" value="5-METHYLCYTOSINE-SPECIFIC RESTRICTION ENZYME B"/>
    <property type="match status" value="1"/>
</dbReference>
<dbReference type="RefSeq" id="WP_349115598.1">
    <property type="nucleotide sequence ID" value="NZ_JBBNFM010000001.1"/>
</dbReference>
<name>A0ABV1EFP9_9FIRM</name>
<dbReference type="InterPro" id="IPR052934">
    <property type="entry name" value="Methyl-DNA_Rec/Restrict_Enz"/>
</dbReference>
<dbReference type="InterPro" id="IPR011704">
    <property type="entry name" value="ATPase_dyneun-rel_AAA"/>
</dbReference>
<organism evidence="2 3">
    <name type="scientific">Coprococcus ammoniilyticus</name>
    <dbReference type="NCBI Taxonomy" id="2981785"/>
    <lineage>
        <taxon>Bacteria</taxon>
        <taxon>Bacillati</taxon>
        <taxon>Bacillota</taxon>
        <taxon>Clostridia</taxon>
        <taxon>Lachnospirales</taxon>
        <taxon>Lachnospiraceae</taxon>
        <taxon>Coprococcus</taxon>
    </lineage>
</organism>
<keyword evidence="3" id="KW-1185">Reference proteome</keyword>
<feature type="domain" description="ATPase dynein-related AAA" evidence="1">
    <location>
        <begin position="867"/>
        <end position="954"/>
    </location>
</feature>
<dbReference type="Pfam" id="PF07728">
    <property type="entry name" value="AAA_5"/>
    <property type="match status" value="1"/>
</dbReference>
<protein>
    <submittedName>
        <fullName evidence="2">AAA family ATPase</fullName>
    </submittedName>
</protein>
<gene>
    <name evidence="2" type="ORF">AAAT04_01810</name>
</gene>
<proteinExistence type="predicted"/>
<dbReference type="EMBL" id="JBBNFM010000001">
    <property type="protein sequence ID" value="MEQ2452787.1"/>
    <property type="molecule type" value="Genomic_DNA"/>
</dbReference>
<sequence>MDNQKEKTYKNTEWIIAGNPDKYDVVEAFHKLGSIDWVQSTNVAVGDIVYIYVSNTIRAIQFKCKVNAVNKTKPTIDDSRFNRSGEFDGLKGRYMELEMVEEFSTNLFDINVLEQHGFKVPMGPMRVSAEVKEYLDIVQKLLHAEEMDPDSHDATYELIREVIKAYASMGDLSICDYRDLNLVYLTCIGTWAQRLDTKKKTVDDSHLPDNEKNRLKDLLDTIWTRTQNGEYKNNEGKDTNFGMFGTGFYSFLNKTDEHSPREFIQMCIDIKDMDNDDEIFNRCEQTLNENFHGMRAASASMVLHCLKPMVFPIFNSNMGADNIYVYFHTGIKRKTELYAYIKNVKLVKAFRDKYFKVKNYRIFDIVAWDLGKTRKHTNIDYLGVLDYLNNYRELSYRNPEIKGIDATEKERLLDIKTHGRNAVAEMKKMSELCEKEYGLDKCEPMAWLDGSNTKTRKYLWAQLKYSKYADNPISISISVEISPQSNKARYRFSLEIKNDDADVEQLKLYHSYLDLPLQSESTLVYMLGSSEAGRPEIVNEAADEIKKKLQNGTYKKVQIGRIEEWTDGVTNDDMEEAMLEAIKELIPYYKHVIGDTNRKKEDVTALEEGKLSGKMREANKMFDKNLILYGPPGTGKTYNSVKYAVAICDRKSVEELTDYDAVMARYNELKKTGRIAFTTFHQSYGYEEFIEGIKPIIDENKQEIGYTIESGIFKEFCENAKSMVRTQNSDSIDAGARIWKLTIMNGDLNQIKQECFEENNVRMGFDMESDEARSFVEDVKLGDIILSFKTRKTIDGIAIVTDEAVELKDKSMYKTARPVKWLAKNINVDITDINNGKLLHRMTFAKVPNMNVKDVIELAEKVNPGLESTVIEENTEPHVFIIDEINRGNISKIFGELITLIESTKRAGMSEAASAILPYSGDEFSVPSNVYILGTMNTADRSIALIDTALRRRFQFIEMMPDSTVLRKIHADKVEDLDVAAMLDKINERITFLYDREHTIGHAFFTELKDEASIEKLQNIFEKSVIPLLQEYFYEDYQKIQLVLGDNAKSDDNLKFILDEKVVAKNIFKGNVEDVIDLPEKRYFINRKAFGNINSYKEIL</sequence>
<dbReference type="PANTHER" id="PTHR37291:SF1">
    <property type="entry name" value="TYPE IV METHYL-DIRECTED RESTRICTION ENZYME ECOKMCRB SUBUNIT"/>
    <property type="match status" value="1"/>
</dbReference>